<evidence type="ECO:0000313" key="1">
    <source>
        <dbReference type="EMBL" id="OOM78530.1"/>
    </source>
</evidence>
<dbReference type="AlphaFoldDB" id="A0A1S8TLA0"/>
<comment type="caution">
    <text evidence="1">The sequence shown here is derived from an EMBL/GenBank/DDBJ whole genome shotgun (WGS) entry which is preliminary data.</text>
</comment>
<dbReference type="STRING" id="29367.CLPUN_18920"/>
<accession>A0A1S8TLA0</accession>
<proteinExistence type="predicted"/>
<sequence>MIDDSMKIDLDEINRVIEDLVIQNLINKGLGKNEIAGINEKYAKLILEYFKFIKYFQLFYIMKNLHNNN</sequence>
<dbReference type="RefSeq" id="WP_077847051.1">
    <property type="nucleotide sequence ID" value="NZ_LZZM01000125.1"/>
</dbReference>
<protein>
    <submittedName>
        <fullName evidence="1">Uncharacterized protein</fullName>
    </submittedName>
</protein>
<evidence type="ECO:0000313" key="2">
    <source>
        <dbReference type="Proteomes" id="UP000190890"/>
    </source>
</evidence>
<dbReference type="Proteomes" id="UP000190890">
    <property type="component" value="Unassembled WGS sequence"/>
</dbReference>
<dbReference type="EMBL" id="LZZM01000125">
    <property type="protein sequence ID" value="OOM78530.1"/>
    <property type="molecule type" value="Genomic_DNA"/>
</dbReference>
<organism evidence="1 2">
    <name type="scientific">Clostridium puniceum</name>
    <dbReference type="NCBI Taxonomy" id="29367"/>
    <lineage>
        <taxon>Bacteria</taxon>
        <taxon>Bacillati</taxon>
        <taxon>Bacillota</taxon>
        <taxon>Clostridia</taxon>
        <taxon>Eubacteriales</taxon>
        <taxon>Clostridiaceae</taxon>
        <taxon>Clostridium</taxon>
    </lineage>
</organism>
<gene>
    <name evidence="1" type="ORF">CLPUN_18920</name>
</gene>
<keyword evidence="2" id="KW-1185">Reference proteome</keyword>
<reference evidence="1 2" key="1">
    <citation type="submission" date="2016-05" db="EMBL/GenBank/DDBJ databases">
        <title>Microbial solvent formation.</title>
        <authorList>
            <person name="Poehlein A."/>
            <person name="Montoya Solano J.D."/>
            <person name="Flitsch S."/>
            <person name="Krabben P."/>
            <person name="Duerre P."/>
            <person name="Daniel R."/>
        </authorList>
    </citation>
    <scope>NUCLEOTIDE SEQUENCE [LARGE SCALE GENOMIC DNA]</scope>
    <source>
        <strain evidence="1 2">DSM 2619</strain>
    </source>
</reference>
<name>A0A1S8TLA0_9CLOT</name>